<dbReference type="AlphaFoldDB" id="A0A1S7LPQ2"/>
<proteinExistence type="predicted"/>
<reference evidence="1" key="1">
    <citation type="submission" date="2015-04" db="EMBL/GenBank/DDBJ databases">
        <authorList>
            <person name="Syromyatnikov M.Y."/>
            <person name="Popov V.N."/>
        </authorList>
    </citation>
    <scope>NUCLEOTIDE SEQUENCE</scope>
    <source>
        <strain evidence="1">MO-1</strain>
    </source>
</reference>
<organism evidence="1">
    <name type="scientific">Magnetococcus massalia (strain MO-1)</name>
    <dbReference type="NCBI Taxonomy" id="451514"/>
    <lineage>
        <taxon>Bacteria</taxon>
        <taxon>Pseudomonadati</taxon>
        <taxon>Pseudomonadota</taxon>
        <taxon>Magnetococcia</taxon>
        <taxon>Magnetococcales</taxon>
        <taxon>Magnetococcaceae</taxon>
        <taxon>Magnetococcus</taxon>
    </lineage>
</organism>
<accession>A0A1S7LPQ2</accession>
<dbReference type="EMBL" id="LO017727">
    <property type="protein sequence ID" value="CRH07756.1"/>
    <property type="molecule type" value="Genomic_DNA"/>
</dbReference>
<protein>
    <submittedName>
        <fullName evidence="1">Uncharacterized protein</fullName>
    </submittedName>
</protein>
<sequence>MPERLSRAEVYLSEILSSARNRKRPRKKEVSVSVSSLRLPNRHTGAFGDVFLSSPWRRVGRLFSASKRLLFRHNCGGCGLGGGRENKNGGAG</sequence>
<evidence type="ECO:0000313" key="1">
    <source>
        <dbReference type="EMBL" id="CRH07756.1"/>
    </source>
</evidence>
<gene>
    <name evidence="1" type="ORF">MAGMO_3623</name>
</gene>
<name>A0A1S7LPQ2_MAGMO</name>